<evidence type="ECO:0000256" key="3">
    <source>
        <dbReference type="RuleBase" id="RU363013"/>
    </source>
</evidence>
<dbReference type="GO" id="GO:0005829">
    <property type="term" value="C:cytosol"/>
    <property type="evidence" value="ECO:0007669"/>
    <property type="project" value="TreeGrafter"/>
</dbReference>
<dbReference type="Pfam" id="PF00121">
    <property type="entry name" value="TIM"/>
    <property type="match status" value="1"/>
</dbReference>
<dbReference type="NCBIfam" id="TIGR00419">
    <property type="entry name" value="tim"/>
    <property type="match status" value="1"/>
</dbReference>
<keyword evidence="3" id="KW-0312">Gluconeogenesis</keyword>
<dbReference type="InterPro" id="IPR013785">
    <property type="entry name" value="Aldolase_TIM"/>
</dbReference>
<dbReference type="InterPro" id="IPR020861">
    <property type="entry name" value="Triosephosphate_isomerase_AS"/>
</dbReference>
<protein>
    <recommendedName>
        <fullName evidence="3">Triosephosphate isomerase</fullName>
        <ecNumber evidence="3">5.3.1.1</ecNumber>
    </recommendedName>
</protein>
<dbReference type="SUPFAM" id="SSF51351">
    <property type="entry name" value="Triosephosphate isomerase (TIM)"/>
    <property type="match status" value="1"/>
</dbReference>
<reference evidence="4 5" key="1">
    <citation type="submission" date="2017-09" db="EMBL/GenBank/DDBJ databases">
        <title>Depth-based differentiation of microbial function through sediment-hosted aquifers and enrichment of novel symbionts in the deep terrestrial subsurface.</title>
        <authorList>
            <person name="Probst A.J."/>
            <person name="Ladd B."/>
            <person name="Jarett J.K."/>
            <person name="Geller-Mcgrath D.E."/>
            <person name="Sieber C.M."/>
            <person name="Emerson J.B."/>
            <person name="Anantharaman K."/>
            <person name="Thomas B.C."/>
            <person name="Malmstrom R."/>
            <person name="Stieglmeier M."/>
            <person name="Klingl A."/>
            <person name="Woyke T."/>
            <person name="Ryan C.M."/>
            <person name="Banfield J.F."/>
        </authorList>
    </citation>
    <scope>NUCLEOTIDE SEQUENCE [LARGE SCALE GENOMIC DNA]</scope>
    <source>
        <strain evidence="4">CG10_big_fil_rev_8_21_14_0_10_50_16</strain>
    </source>
</reference>
<comment type="caution">
    <text evidence="4">The sequence shown here is derived from an EMBL/GenBank/DDBJ whole genome shotgun (WGS) entry which is preliminary data.</text>
</comment>
<dbReference type="GO" id="GO:0006096">
    <property type="term" value="P:glycolytic process"/>
    <property type="evidence" value="ECO:0007669"/>
    <property type="project" value="UniProtKB-UniRule"/>
</dbReference>
<dbReference type="PANTHER" id="PTHR21139:SF42">
    <property type="entry name" value="TRIOSEPHOSPHATE ISOMERASE"/>
    <property type="match status" value="1"/>
</dbReference>
<dbReference type="Proteomes" id="UP000230084">
    <property type="component" value="Unassembled WGS sequence"/>
</dbReference>
<comment type="similarity">
    <text evidence="1 3">Belongs to the triosephosphate isomerase family.</text>
</comment>
<dbReference type="UniPathway" id="UPA00138"/>
<sequence>MKTIIANWKMELGVRESVALARGVLRGLRGMQDIPNILVAPTFPALFEVSKVLGRSRVQMAAQNMHTEEVGAYTGSVSVRVLKEVGAQAVILGHSECRRQGETDADVREKVALALQHGLDVIVAVGEPMATREAGETAGYIHDQISTIFMGIHPTKRHTIYVAYEPLWAIGSGKVPSIQDVSVVHTQIKEQLAQLDIPDVLVLYGGSVTPENAYEFLNHSSVDGALVGGAGVRIKSLIELIQLASELS</sequence>
<comment type="catalytic activity">
    <reaction evidence="3">
        <text>D-glyceraldehyde 3-phosphate = dihydroxyacetone phosphate</text>
        <dbReference type="Rhea" id="RHEA:18585"/>
        <dbReference type="ChEBI" id="CHEBI:57642"/>
        <dbReference type="ChEBI" id="CHEBI:59776"/>
        <dbReference type="EC" id="5.3.1.1"/>
    </reaction>
</comment>
<dbReference type="PROSITE" id="PS51440">
    <property type="entry name" value="TIM_2"/>
    <property type="match status" value="1"/>
</dbReference>
<dbReference type="GO" id="GO:0019563">
    <property type="term" value="P:glycerol catabolic process"/>
    <property type="evidence" value="ECO:0007669"/>
    <property type="project" value="TreeGrafter"/>
</dbReference>
<name>A0A2H0RNC1_9BACT</name>
<evidence type="ECO:0000313" key="5">
    <source>
        <dbReference type="Proteomes" id="UP000230084"/>
    </source>
</evidence>
<dbReference type="InterPro" id="IPR035990">
    <property type="entry name" value="TIM_sf"/>
</dbReference>
<keyword evidence="3" id="KW-0324">Glycolysis</keyword>
<evidence type="ECO:0000313" key="4">
    <source>
        <dbReference type="EMBL" id="PIR48049.1"/>
    </source>
</evidence>
<comment type="subcellular location">
    <subcellularLocation>
        <location evidence="3">Cytoplasm</location>
    </subcellularLocation>
</comment>
<dbReference type="PANTHER" id="PTHR21139">
    <property type="entry name" value="TRIOSEPHOSPHATE ISOMERASE"/>
    <property type="match status" value="1"/>
</dbReference>
<dbReference type="GO" id="GO:0006094">
    <property type="term" value="P:gluconeogenesis"/>
    <property type="evidence" value="ECO:0007669"/>
    <property type="project" value="UniProtKB-UniPathway"/>
</dbReference>
<dbReference type="UniPathway" id="UPA00109">
    <property type="reaction ID" value="UER00189"/>
</dbReference>
<accession>A0A2H0RNC1</accession>
<proteinExistence type="inferred from homology"/>
<dbReference type="Gene3D" id="3.20.20.70">
    <property type="entry name" value="Aldolase class I"/>
    <property type="match status" value="1"/>
</dbReference>
<comment type="pathway">
    <text evidence="3">Carbohydrate biosynthesis; gluconeogenesis.</text>
</comment>
<gene>
    <name evidence="4" type="primary">tpiA</name>
    <name evidence="4" type="ORF">COV06_01470</name>
</gene>
<evidence type="ECO:0000256" key="1">
    <source>
        <dbReference type="ARBA" id="ARBA00007422"/>
    </source>
</evidence>
<dbReference type="EC" id="5.3.1.1" evidence="3"/>
<dbReference type="GO" id="GO:0004807">
    <property type="term" value="F:triose-phosphate isomerase activity"/>
    <property type="evidence" value="ECO:0007669"/>
    <property type="project" value="UniProtKB-UniRule"/>
</dbReference>
<dbReference type="CDD" id="cd00311">
    <property type="entry name" value="TIM"/>
    <property type="match status" value="1"/>
</dbReference>
<dbReference type="PROSITE" id="PS00171">
    <property type="entry name" value="TIM_1"/>
    <property type="match status" value="1"/>
</dbReference>
<dbReference type="InterPro" id="IPR000652">
    <property type="entry name" value="Triosephosphate_isomerase"/>
</dbReference>
<keyword evidence="3" id="KW-0963">Cytoplasm</keyword>
<keyword evidence="2 3" id="KW-0413">Isomerase</keyword>
<comment type="pathway">
    <text evidence="3">Carbohydrate degradation; glycolysis; D-glyceraldehyde 3-phosphate from glycerone phosphate: step 1/1.</text>
</comment>
<dbReference type="AlphaFoldDB" id="A0A2H0RNC1"/>
<dbReference type="EMBL" id="PCYM01000001">
    <property type="protein sequence ID" value="PIR48049.1"/>
    <property type="molecule type" value="Genomic_DNA"/>
</dbReference>
<evidence type="ECO:0000256" key="2">
    <source>
        <dbReference type="ARBA" id="ARBA00023235"/>
    </source>
</evidence>
<dbReference type="GO" id="GO:0046166">
    <property type="term" value="P:glyceraldehyde-3-phosphate biosynthetic process"/>
    <property type="evidence" value="ECO:0007669"/>
    <property type="project" value="TreeGrafter"/>
</dbReference>
<organism evidence="4 5">
    <name type="scientific">Candidatus Uhrbacteria bacterium CG10_big_fil_rev_8_21_14_0_10_50_16</name>
    <dbReference type="NCBI Taxonomy" id="1975039"/>
    <lineage>
        <taxon>Bacteria</taxon>
        <taxon>Candidatus Uhriibacteriota</taxon>
    </lineage>
</organism>
<comment type="subunit">
    <text evidence="3">Homodimer.</text>
</comment>